<dbReference type="AlphaFoldDB" id="A0A382MU20"/>
<dbReference type="InterPro" id="IPR038694">
    <property type="entry name" value="DUF427_sf"/>
</dbReference>
<dbReference type="Pfam" id="PF04248">
    <property type="entry name" value="NTP_transf_9"/>
    <property type="match status" value="2"/>
</dbReference>
<accession>A0A382MU20</accession>
<proteinExistence type="predicted"/>
<gene>
    <name evidence="2" type="ORF">METZ01_LOCUS304904</name>
</gene>
<protein>
    <recommendedName>
        <fullName evidence="1">DUF427 domain-containing protein</fullName>
    </recommendedName>
</protein>
<reference evidence="2" key="1">
    <citation type="submission" date="2018-05" db="EMBL/GenBank/DDBJ databases">
        <authorList>
            <person name="Lanie J.A."/>
            <person name="Ng W.-L."/>
            <person name="Kazmierczak K.M."/>
            <person name="Andrzejewski T.M."/>
            <person name="Davidsen T.M."/>
            <person name="Wayne K.J."/>
            <person name="Tettelin H."/>
            <person name="Glass J.I."/>
            <person name="Rusch D."/>
            <person name="Podicherti R."/>
            <person name="Tsui H.-C.T."/>
            <person name="Winkler M.E."/>
        </authorList>
    </citation>
    <scope>NUCLEOTIDE SEQUENCE</scope>
</reference>
<feature type="domain" description="DUF427" evidence="1">
    <location>
        <begin position="62"/>
        <end position="154"/>
    </location>
</feature>
<feature type="domain" description="DUF427" evidence="1">
    <location>
        <begin position="187"/>
        <end position="272"/>
    </location>
</feature>
<dbReference type="EMBL" id="UINC01095728">
    <property type="protein sequence ID" value="SVC52050.1"/>
    <property type="molecule type" value="Genomic_DNA"/>
</dbReference>
<name>A0A382MU20_9ZZZZ</name>
<dbReference type="PANTHER" id="PTHR34310">
    <property type="entry name" value="DUF427 DOMAIN PROTEIN (AFU_ORTHOLOGUE AFUA_3G02220)"/>
    <property type="match status" value="1"/>
</dbReference>
<feature type="non-terminal residue" evidence="2">
    <location>
        <position position="273"/>
    </location>
</feature>
<evidence type="ECO:0000259" key="1">
    <source>
        <dbReference type="Pfam" id="PF04248"/>
    </source>
</evidence>
<dbReference type="PANTHER" id="PTHR34310:SF9">
    <property type="entry name" value="BLR5716 PROTEIN"/>
    <property type="match status" value="1"/>
</dbReference>
<organism evidence="2">
    <name type="scientific">marine metagenome</name>
    <dbReference type="NCBI Taxonomy" id="408172"/>
    <lineage>
        <taxon>unclassified sequences</taxon>
        <taxon>metagenomes</taxon>
        <taxon>ecological metagenomes</taxon>
    </lineage>
</organism>
<dbReference type="Gene3D" id="2.170.150.40">
    <property type="entry name" value="Domain of unknown function (DUF427)"/>
    <property type="match status" value="2"/>
</dbReference>
<sequence length="273" mass="31376">MFGIEFGTDHAAYPCLISGGCDTIAEIAHWEYVMTTLATIEELIEKRNPDHHVTIEPCAKWIRVMHNGEYIADTRKAVLLHETSHVPVYYFPKEDVRLDLMEPTDHVTQCPYKGNASYLALKVNGASDIENAVWSYTQPMRDCPDISNYIAFYWNKIDHWFEEDEEVYVHARDPHKRVDVIPSTRHVKVIVGGQTVADSTRPTVLFETGMPVRYYLPVTDVRMTLLEESDKVTRCPYKGASNYYSIKGVEDGQDLAWYYRYPTNEASKIANLI</sequence>
<evidence type="ECO:0000313" key="2">
    <source>
        <dbReference type="EMBL" id="SVC52050.1"/>
    </source>
</evidence>
<dbReference type="InterPro" id="IPR007361">
    <property type="entry name" value="DUF427"/>
</dbReference>